<evidence type="ECO:0000313" key="1">
    <source>
        <dbReference type="EMBL" id="MDP5138138.1"/>
    </source>
</evidence>
<reference evidence="1 2" key="1">
    <citation type="submission" date="2022-11" db="EMBL/GenBank/DDBJ databases">
        <title>Viruses from the air-sea interface of a natural surface slick.</title>
        <authorList>
            <person name="Rahlff J."/>
            <person name="Holmfeldt K."/>
        </authorList>
    </citation>
    <scope>NUCLEOTIDE SEQUENCE [LARGE SCALE GENOMIC DNA]</scope>
    <source>
        <strain evidence="1 2">SMS4</strain>
    </source>
</reference>
<protein>
    <recommendedName>
        <fullName evidence="3">DUF4382 domain-containing protein</fullName>
    </recommendedName>
</protein>
<keyword evidence="2" id="KW-1185">Reference proteome</keyword>
<accession>A0ABT9I4X6</accession>
<proteinExistence type="predicted"/>
<name>A0ABT9I4X6_9GAMM</name>
<dbReference type="EMBL" id="JAPJDZ010000102">
    <property type="protein sequence ID" value="MDP5138138.1"/>
    <property type="molecule type" value="Genomic_DNA"/>
</dbReference>
<gene>
    <name evidence="1" type="ORF">ORJ04_19505</name>
</gene>
<sequence length="169" mass="18988">MNVITKITWLLFVAIIVSVSPYLAAHELKATTAQVTLRDGQVEVKVYTNTTHLILALQSEQAWLMGDIDEVMPENLSAVELKNYMKKALKKKMVLRINNQAIPFQRVDVTPLGGNDVHDLEIVFQAKHRFSRVDELALSFPKTLGTVHANFVKPQYQLLSPGDTAKVTF</sequence>
<comment type="caution">
    <text evidence="1">The sequence shown here is derived from an EMBL/GenBank/DDBJ whole genome shotgun (WGS) entry which is preliminary data.</text>
</comment>
<dbReference type="RefSeq" id="WP_305977300.1">
    <property type="nucleotide sequence ID" value="NZ_JAPJDZ010000102.1"/>
</dbReference>
<organism evidence="1 2">
    <name type="scientific">Rheinheimera baltica</name>
    <dbReference type="NCBI Taxonomy" id="67576"/>
    <lineage>
        <taxon>Bacteria</taxon>
        <taxon>Pseudomonadati</taxon>
        <taxon>Pseudomonadota</taxon>
        <taxon>Gammaproteobacteria</taxon>
        <taxon>Chromatiales</taxon>
        <taxon>Chromatiaceae</taxon>
        <taxon>Rheinheimera</taxon>
    </lineage>
</organism>
<evidence type="ECO:0000313" key="2">
    <source>
        <dbReference type="Proteomes" id="UP001231109"/>
    </source>
</evidence>
<dbReference type="Proteomes" id="UP001231109">
    <property type="component" value="Unassembled WGS sequence"/>
</dbReference>
<evidence type="ECO:0008006" key="3">
    <source>
        <dbReference type="Google" id="ProtNLM"/>
    </source>
</evidence>